<reference evidence="1 2" key="1">
    <citation type="submission" date="2013-07" db="EMBL/GenBank/DDBJ databases">
        <title>The Genome Sequence of Kwoniella mangroviensis CBS10435.</title>
        <authorList>
            <consortium name="The Broad Institute Genome Sequencing Platform"/>
            <person name="Cuomo C."/>
            <person name="Litvintseva A."/>
            <person name="Chen Y."/>
            <person name="Heitman J."/>
            <person name="Sun S."/>
            <person name="Springer D."/>
            <person name="Dromer F."/>
            <person name="Young S.K."/>
            <person name="Zeng Q."/>
            <person name="Gargeya S."/>
            <person name="Fitzgerald M."/>
            <person name="Abouelleil A."/>
            <person name="Alvarado L."/>
            <person name="Berlin A.M."/>
            <person name="Chapman S.B."/>
            <person name="Dewar J."/>
            <person name="Goldberg J."/>
            <person name="Griggs A."/>
            <person name="Gujja S."/>
            <person name="Hansen M."/>
            <person name="Howarth C."/>
            <person name="Imamovic A."/>
            <person name="Larimer J."/>
            <person name="McCowan C."/>
            <person name="Murphy C."/>
            <person name="Pearson M."/>
            <person name="Priest M."/>
            <person name="Roberts A."/>
            <person name="Saif S."/>
            <person name="Shea T."/>
            <person name="Sykes S."/>
            <person name="Wortman J."/>
            <person name="Nusbaum C."/>
            <person name="Birren B."/>
        </authorList>
    </citation>
    <scope>NUCLEOTIDE SEQUENCE [LARGE SCALE GENOMIC DNA]</scope>
    <source>
        <strain evidence="1 2">CBS 10435</strain>
    </source>
</reference>
<dbReference type="OrthoDB" id="5959877at2759"/>
<evidence type="ECO:0008006" key="3">
    <source>
        <dbReference type="Google" id="ProtNLM"/>
    </source>
</evidence>
<protein>
    <recommendedName>
        <fullName evidence="3">DUF885 family protein</fullName>
    </recommendedName>
</protein>
<name>A0A1B9J2H3_9TREE</name>
<sequence length="581" mass="66111">MSSLISWVPGFRRVTTTNQVATSNAKFQSIWKKEWAWRQEQRLEDDEDDEDSLKAYLPRVDAKTQAARLAYWNDIISQLDKIDLQSLSPEEQVNYGVYRAQIEVFVNSQKFKDYEKPLNADSSFWANHASAARATFRTAMDYSAYLAQLQEVPRYFGEQIDNMRAGYKRGFTPPKITLEGRDGSISSVADAKSAEETIYYEPFKSIPSVIPAAEQDKLRVQATKAINEFILPPYRKLLAFFRDEYYPNARETLAAEAFPDGKAYFAAKIKEYTTLDSNPETIHKIGIDEMARIRSEMLDTIATSGYKGDFQSFLNFLRTDSQFYAKTPAQLLHQAAWIAKEFDGMSGKYFGRLPRQRFAIKPVPLDQAPFYTSGRGGPGVYLVNTYDLPSRALYSLPALTLHESAPGHAFQMPLALEHNHLPPFRKAYISAYGEGWALYCEYLGKEMGIYHTPYDVFGMLSYQAWRAARLVVDTGIHSLGWTRDQAQTYLRDNTALSAHEIETEVDRYIAWPGQSLSYYLGQLSILKCRRKAEEALGEKFNIRAFHDTVLETGSIPLPLLEKNIDEFIASGGVGPYPEEEK</sequence>
<dbReference type="Pfam" id="PF05960">
    <property type="entry name" value="DUF885"/>
    <property type="match status" value="1"/>
</dbReference>
<gene>
    <name evidence="1" type="ORF">L486_01657</name>
</gene>
<dbReference type="PANTHER" id="PTHR33361:SF2">
    <property type="entry name" value="DUF885 DOMAIN-CONTAINING PROTEIN"/>
    <property type="match status" value="1"/>
</dbReference>
<dbReference type="AlphaFoldDB" id="A0A1B9J2H3"/>
<dbReference type="InterPro" id="IPR010281">
    <property type="entry name" value="DUF885"/>
</dbReference>
<reference evidence="2" key="2">
    <citation type="submission" date="2013-12" db="EMBL/GenBank/DDBJ databases">
        <title>Evolution of pathogenesis and genome organization in the Tremellales.</title>
        <authorList>
            <person name="Cuomo C."/>
            <person name="Litvintseva A."/>
            <person name="Heitman J."/>
            <person name="Chen Y."/>
            <person name="Sun S."/>
            <person name="Springer D."/>
            <person name="Dromer F."/>
            <person name="Young S."/>
            <person name="Zeng Q."/>
            <person name="Chapman S."/>
            <person name="Gujja S."/>
            <person name="Saif S."/>
            <person name="Birren B."/>
        </authorList>
    </citation>
    <scope>NUCLEOTIDE SEQUENCE [LARGE SCALE GENOMIC DNA]</scope>
    <source>
        <strain evidence="2">CBS 10435</strain>
    </source>
</reference>
<evidence type="ECO:0000313" key="1">
    <source>
        <dbReference type="EMBL" id="OCF61991.1"/>
    </source>
</evidence>
<dbReference type="Proteomes" id="UP000092583">
    <property type="component" value="Unassembled WGS sequence"/>
</dbReference>
<organism evidence="1 2">
    <name type="scientific">Kwoniella mangroviensis CBS 10435</name>
    <dbReference type="NCBI Taxonomy" id="1331196"/>
    <lineage>
        <taxon>Eukaryota</taxon>
        <taxon>Fungi</taxon>
        <taxon>Dikarya</taxon>
        <taxon>Basidiomycota</taxon>
        <taxon>Agaricomycotina</taxon>
        <taxon>Tremellomycetes</taxon>
        <taxon>Tremellales</taxon>
        <taxon>Cryptococcaceae</taxon>
        <taxon>Kwoniella</taxon>
    </lineage>
</organism>
<evidence type="ECO:0000313" key="2">
    <source>
        <dbReference type="Proteomes" id="UP000092583"/>
    </source>
</evidence>
<proteinExistence type="predicted"/>
<dbReference type="PANTHER" id="PTHR33361">
    <property type="entry name" value="GLR0591 PROTEIN"/>
    <property type="match status" value="1"/>
</dbReference>
<dbReference type="EMBL" id="KI669459">
    <property type="protein sequence ID" value="OCF61991.1"/>
    <property type="molecule type" value="Genomic_DNA"/>
</dbReference>
<accession>A0A1B9J2H3</accession>
<keyword evidence="2" id="KW-1185">Reference proteome</keyword>